<sequence length="231" mass="25723">MATYVLVHGAGDAFYWHLTEPRLRALGHDVIAPQLPMADDTAGFAEYADTVVEAIGDRRDLVVVAQSLGGFTGPLVCARVQVDLLVLVCAMTPKPGESAGEWWDATGQDRAMREYAESQGRVMGEYPDVRRDFFHDVPADVTEAVFAQPEPRMSDAVWAKPWPLEAWPAVPTRFLAGRHDRMFPLEFQRRIVPQRLGIEPDVIDTGHLPALARPDEFVARLEEYRTGGKTP</sequence>
<dbReference type="PANTHER" id="PTHR37017:SF11">
    <property type="entry name" value="ESTERASE_LIPASE_THIOESTERASE DOMAIN-CONTAINING PROTEIN"/>
    <property type="match status" value="1"/>
</dbReference>
<dbReference type="InterPro" id="IPR000073">
    <property type="entry name" value="AB_hydrolase_1"/>
</dbReference>
<dbReference type="Gene3D" id="3.40.50.1820">
    <property type="entry name" value="alpha/beta hydrolase"/>
    <property type="match status" value="1"/>
</dbReference>
<dbReference type="GO" id="GO:0003824">
    <property type="term" value="F:catalytic activity"/>
    <property type="evidence" value="ECO:0007669"/>
    <property type="project" value="UniProtKB-ARBA"/>
</dbReference>
<evidence type="ECO:0000313" key="3">
    <source>
        <dbReference type="Proteomes" id="UP000295444"/>
    </source>
</evidence>
<evidence type="ECO:0000313" key="2">
    <source>
        <dbReference type="EMBL" id="TDP92185.1"/>
    </source>
</evidence>
<dbReference type="PANTHER" id="PTHR37017">
    <property type="entry name" value="AB HYDROLASE-1 DOMAIN-CONTAINING PROTEIN-RELATED"/>
    <property type="match status" value="1"/>
</dbReference>
<dbReference type="AlphaFoldDB" id="A0A4R6S0Q1"/>
<feature type="domain" description="AB hydrolase-1" evidence="1">
    <location>
        <begin position="5"/>
        <end position="219"/>
    </location>
</feature>
<dbReference type="Pfam" id="PF12697">
    <property type="entry name" value="Abhydrolase_6"/>
    <property type="match status" value="1"/>
</dbReference>
<reference evidence="2 3" key="1">
    <citation type="submission" date="2019-03" db="EMBL/GenBank/DDBJ databases">
        <title>Genomic Encyclopedia of Type Strains, Phase IV (KMG-IV): sequencing the most valuable type-strain genomes for metagenomic binning, comparative biology and taxonomic classification.</title>
        <authorList>
            <person name="Goeker M."/>
        </authorList>
    </citation>
    <scope>NUCLEOTIDE SEQUENCE [LARGE SCALE GENOMIC DNA]</scope>
    <source>
        <strain evidence="2 3">DSM 45361</strain>
    </source>
</reference>
<protein>
    <submittedName>
        <fullName evidence="2">Pimeloyl-ACP methyl ester carboxylesterase</fullName>
    </submittedName>
</protein>
<accession>A0A4R6S0Q1</accession>
<name>A0A4R6S0Q1_LABRH</name>
<dbReference type="EMBL" id="SNXZ01000008">
    <property type="protein sequence ID" value="TDP92185.1"/>
    <property type="molecule type" value="Genomic_DNA"/>
</dbReference>
<dbReference type="Proteomes" id="UP000295444">
    <property type="component" value="Unassembled WGS sequence"/>
</dbReference>
<dbReference type="RefSeq" id="WP_208115926.1">
    <property type="nucleotide sequence ID" value="NZ_SNXZ01000008.1"/>
</dbReference>
<dbReference type="SUPFAM" id="SSF53474">
    <property type="entry name" value="alpha/beta-Hydrolases"/>
    <property type="match status" value="1"/>
</dbReference>
<gene>
    <name evidence="2" type="ORF">EV186_108398</name>
</gene>
<evidence type="ECO:0000259" key="1">
    <source>
        <dbReference type="Pfam" id="PF12697"/>
    </source>
</evidence>
<keyword evidence="3" id="KW-1185">Reference proteome</keyword>
<dbReference type="InterPro" id="IPR029058">
    <property type="entry name" value="AB_hydrolase_fold"/>
</dbReference>
<comment type="caution">
    <text evidence="2">The sequence shown here is derived from an EMBL/GenBank/DDBJ whole genome shotgun (WGS) entry which is preliminary data.</text>
</comment>
<organism evidence="2 3">
    <name type="scientific">Labedaea rhizosphaerae</name>
    <dbReference type="NCBI Taxonomy" id="598644"/>
    <lineage>
        <taxon>Bacteria</taxon>
        <taxon>Bacillati</taxon>
        <taxon>Actinomycetota</taxon>
        <taxon>Actinomycetes</taxon>
        <taxon>Pseudonocardiales</taxon>
        <taxon>Pseudonocardiaceae</taxon>
        <taxon>Labedaea</taxon>
    </lineage>
</organism>
<dbReference type="InterPro" id="IPR052897">
    <property type="entry name" value="Sec-Metab_Biosynth_Hydrolase"/>
</dbReference>
<proteinExistence type="predicted"/>